<protein>
    <recommendedName>
        <fullName evidence="1">SAP domain-containing protein</fullName>
    </recommendedName>
</protein>
<keyword evidence="3" id="KW-1185">Reference proteome</keyword>
<dbReference type="AlphaFoldDB" id="A0A9P7EAY0"/>
<proteinExistence type="predicted"/>
<accession>A0A9P7EAY0</accession>
<evidence type="ECO:0000259" key="1">
    <source>
        <dbReference type="PROSITE" id="PS50800"/>
    </source>
</evidence>
<dbReference type="RefSeq" id="XP_041192838.1">
    <property type="nucleotide sequence ID" value="XM_041332935.1"/>
</dbReference>
<sequence>MPESGDEELHLPILGQEYTPGRPIVTYQFLVTQRMTKADIQGKLKQYGRPVSGNQKEVLQRLRVFSEDEKEWLSLFQPKLKQKRREHTSHKTLSCKRVEDTFGVEPVQQTLEVLADLELTGSGSLHEQESFAVCSINNATAHVMDVKSLVCCSALSLVHENYVIPHQAQPMGPAAHTTTAVLLLSSQQVSSPHLDFHAIPQQFIPSAKLGIALLGDEQFKYDKTWVPELPTIHLSKDIDRLCEEWESSNLLCVGGRGIPVKYWDTASFWHVFIDGNGKRFSYQQILNCIMEQWTSAAAQDANNAHMFFGGDLNHPLAQGAFCYAKGSKMYLLSKDDAVAKKWHELLTTQPDILSATQAL</sequence>
<gene>
    <name evidence="2" type="ORF">BJ212DRAFT_1299881</name>
</gene>
<evidence type="ECO:0000313" key="3">
    <source>
        <dbReference type="Proteomes" id="UP000807769"/>
    </source>
</evidence>
<dbReference type="OrthoDB" id="2678431at2759"/>
<dbReference type="GeneID" id="64626952"/>
<reference evidence="2" key="1">
    <citation type="journal article" date="2020" name="New Phytol.">
        <title>Comparative genomics reveals dynamic genome evolution in host specialist ectomycorrhizal fungi.</title>
        <authorList>
            <person name="Lofgren L.A."/>
            <person name="Nguyen N.H."/>
            <person name="Vilgalys R."/>
            <person name="Ruytinx J."/>
            <person name="Liao H.L."/>
            <person name="Branco S."/>
            <person name="Kuo A."/>
            <person name="LaButti K."/>
            <person name="Lipzen A."/>
            <person name="Andreopoulos W."/>
            <person name="Pangilinan J."/>
            <person name="Riley R."/>
            <person name="Hundley H."/>
            <person name="Na H."/>
            <person name="Barry K."/>
            <person name="Grigoriev I.V."/>
            <person name="Stajich J.E."/>
            <person name="Kennedy P.G."/>
        </authorList>
    </citation>
    <scope>NUCLEOTIDE SEQUENCE</scope>
    <source>
        <strain evidence="2">MN1</strain>
    </source>
</reference>
<dbReference type="Proteomes" id="UP000807769">
    <property type="component" value="Unassembled WGS sequence"/>
</dbReference>
<comment type="caution">
    <text evidence="2">The sequence shown here is derived from an EMBL/GenBank/DDBJ whole genome shotgun (WGS) entry which is preliminary data.</text>
</comment>
<name>A0A9P7EAY0_9AGAM</name>
<organism evidence="2 3">
    <name type="scientific">Suillus subaureus</name>
    <dbReference type="NCBI Taxonomy" id="48587"/>
    <lineage>
        <taxon>Eukaryota</taxon>
        <taxon>Fungi</taxon>
        <taxon>Dikarya</taxon>
        <taxon>Basidiomycota</taxon>
        <taxon>Agaricomycotina</taxon>
        <taxon>Agaricomycetes</taxon>
        <taxon>Agaricomycetidae</taxon>
        <taxon>Boletales</taxon>
        <taxon>Suillineae</taxon>
        <taxon>Suillaceae</taxon>
        <taxon>Suillus</taxon>
    </lineage>
</organism>
<evidence type="ECO:0000313" key="2">
    <source>
        <dbReference type="EMBL" id="KAG1816032.1"/>
    </source>
</evidence>
<dbReference type="EMBL" id="JABBWG010000017">
    <property type="protein sequence ID" value="KAG1816032.1"/>
    <property type="molecule type" value="Genomic_DNA"/>
</dbReference>
<feature type="domain" description="SAP" evidence="1">
    <location>
        <begin position="32"/>
        <end position="66"/>
    </location>
</feature>
<dbReference type="PROSITE" id="PS50800">
    <property type="entry name" value="SAP"/>
    <property type="match status" value="1"/>
</dbReference>
<dbReference type="InterPro" id="IPR003034">
    <property type="entry name" value="SAP_dom"/>
</dbReference>